<dbReference type="CDD" id="cd00248">
    <property type="entry name" value="Mth938-like"/>
    <property type="match status" value="1"/>
</dbReference>
<accession>A0A8I1KKW2</accession>
<dbReference type="PANTHER" id="PTHR21192">
    <property type="entry name" value="NUCLEAR PROTEIN E3-3"/>
    <property type="match status" value="1"/>
</dbReference>
<proteinExistence type="predicted"/>
<name>A0A8I1KKW2_9HYPH</name>
<reference evidence="1 2" key="1">
    <citation type="submission" date="2020-12" db="EMBL/GenBank/DDBJ databases">
        <title>Revised draft genomes of Rhodomicrobium vannielii ATCC 17100 and Rhodomicrobium udaipurense JA643.</title>
        <authorList>
            <person name="Conners E.M."/>
            <person name="Davenport E.J."/>
            <person name="Bose A."/>
        </authorList>
    </citation>
    <scope>NUCLEOTIDE SEQUENCE [LARGE SCALE GENOMIC DNA]</scope>
    <source>
        <strain evidence="1 2">JA643</strain>
    </source>
</reference>
<dbReference type="PANTHER" id="PTHR21192:SF2">
    <property type="entry name" value="NADH DEHYDROGENASE [UBIQUINONE] 1 ALPHA SUBCOMPLEX ASSEMBLY FACTOR 3"/>
    <property type="match status" value="1"/>
</dbReference>
<evidence type="ECO:0000313" key="1">
    <source>
        <dbReference type="EMBL" id="MBJ7542443.1"/>
    </source>
</evidence>
<dbReference type="AlphaFoldDB" id="A0A8I1KKW2"/>
<sequence length="126" mass="13649">MSSSLTRLGPRAPVSLTPGGTLQFAGKIRDAALLVSTAEVFAWTAPEDSREADILRFLDTCETPGDFLLYGTGASLRFASPAFARQIEKRGLGLETMDTAAACRTYNVLIAERRRFTAALLPIPRD</sequence>
<dbReference type="InterPro" id="IPR036748">
    <property type="entry name" value="MTH938-like_sf"/>
</dbReference>
<dbReference type="Pfam" id="PF04430">
    <property type="entry name" value="DUF498"/>
    <property type="match status" value="1"/>
</dbReference>
<evidence type="ECO:0000313" key="2">
    <source>
        <dbReference type="Proteomes" id="UP000623250"/>
    </source>
</evidence>
<dbReference type="EMBL" id="JAEMUK010000006">
    <property type="protein sequence ID" value="MBJ7542443.1"/>
    <property type="molecule type" value="Genomic_DNA"/>
</dbReference>
<dbReference type="RefSeq" id="WP_052036871.1">
    <property type="nucleotide sequence ID" value="NZ_JAEMUK010000006.1"/>
</dbReference>
<dbReference type="Proteomes" id="UP000623250">
    <property type="component" value="Unassembled WGS sequence"/>
</dbReference>
<dbReference type="SUPFAM" id="SSF64076">
    <property type="entry name" value="MTH938-like"/>
    <property type="match status" value="1"/>
</dbReference>
<dbReference type="Gene3D" id="3.40.1230.10">
    <property type="entry name" value="MTH938-like"/>
    <property type="match status" value="1"/>
</dbReference>
<comment type="caution">
    <text evidence="1">The sequence shown here is derived from an EMBL/GenBank/DDBJ whole genome shotgun (WGS) entry which is preliminary data.</text>
</comment>
<protein>
    <submittedName>
        <fullName evidence="1">Mth938-like domain-containing protein</fullName>
    </submittedName>
</protein>
<dbReference type="InterPro" id="IPR007523">
    <property type="entry name" value="NDUFAF3/AAMDC"/>
</dbReference>
<keyword evidence="2" id="KW-1185">Reference proteome</keyword>
<gene>
    <name evidence="1" type="ORF">JDN41_02610</name>
</gene>
<organism evidence="1 2">
    <name type="scientific">Rhodomicrobium udaipurense</name>
    <dbReference type="NCBI Taxonomy" id="1202716"/>
    <lineage>
        <taxon>Bacteria</taxon>
        <taxon>Pseudomonadati</taxon>
        <taxon>Pseudomonadota</taxon>
        <taxon>Alphaproteobacteria</taxon>
        <taxon>Hyphomicrobiales</taxon>
        <taxon>Hyphomicrobiaceae</taxon>
        <taxon>Rhodomicrobium</taxon>
    </lineage>
</organism>